<protein>
    <recommendedName>
        <fullName evidence="3">asparagine synthase (glutamine-hydrolyzing)</fullName>
        <ecNumber evidence="3">6.3.5.4</ecNumber>
    </recommendedName>
</protein>
<dbReference type="HOGENOM" id="CLU_014658_3_1_0"/>
<dbReference type="InterPro" id="IPR006426">
    <property type="entry name" value="Asn_synth_AEB"/>
</dbReference>
<comment type="similarity">
    <text evidence="2">Belongs to the asparagine synthetase family.</text>
</comment>
<dbReference type="AlphaFoldDB" id="A0A081BRQ5"/>
<feature type="site" description="Important for beta-aspartyl-AMP intermediate formation" evidence="10">
    <location>
        <position position="361"/>
    </location>
</feature>
<dbReference type="SUPFAM" id="SSF52402">
    <property type="entry name" value="Adenine nucleotide alpha hydrolases-like"/>
    <property type="match status" value="1"/>
</dbReference>
<dbReference type="EC" id="6.3.5.4" evidence="3"/>
<dbReference type="PIRSF" id="PIRSF001589">
    <property type="entry name" value="Asn_synthetase_glu-h"/>
    <property type="match status" value="1"/>
</dbReference>
<dbReference type="GO" id="GO:0005829">
    <property type="term" value="C:cytosol"/>
    <property type="evidence" value="ECO:0007669"/>
    <property type="project" value="TreeGrafter"/>
</dbReference>
<dbReference type="SUPFAM" id="SSF56235">
    <property type="entry name" value="N-terminal nucleophile aminohydrolases (Ntn hydrolases)"/>
    <property type="match status" value="1"/>
</dbReference>
<accession>A0A081BRQ5</accession>
<organism evidence="12">
    <name type="scientific">Candidatus Moduliflexus flocculans</name>
    <dbReference type="NCBI Taxonomy" id="1499966"/>
    <lineage>
        <taxon>Bacteria</taxon>
        <taxon>Candidatus Moduliflexota</taxon>
        <taxon>Candidatus Moduliflexia</taxon>
        <taxon>Candidatus Moduliflexales</taxon>
        <taxon>Candidatus Moduliflexaceae</taxon>
    </lineage>
</organism>
<evidence type="ECO:0000256" key="2">
    <source>
        <dbReference type="ARBA" id="ARBA00005752"/>
    </source>
</evidence>
<dbReference type="Gene3D" id="3.40.50.620">
    <property type="entry name" value="HUPs"/>
    <property type="match status" value="2"/>
</dbReference>
<dbReference type="EMBL" id="DF820460">
    <property type="protein sequence ID" value="GAK54086.1"/>
    <property type="molecule type" value="Genomic_DNA"/>
</dbReference>
<reference evidence="12" key="1">
    <citation type="journal article" date="2015" name="PeerJ">
        <title>First genomic representation of candidate bacterial phylum KSB3 points to enhanced environmental sensing as a trigger of wastewater bulking.</title>
        <authorList>
            <person name="Sekiguchi Y."/>
            <person name="Ohashi A."/>
            <person name="Parks D.H."/>
            <person name="Yamauchi T."/>
            <person name="Tyson G.W."/>
            <person name="Hugenholtz P."/>
        </authorList>
    </citation>
    <scope>NUCLEOTIDE SEQUENCE [LARGE SCALE GENOMIC DNA]</scope>
</reference>
<evidence type="ECO:0000256" key="5">
    <source>
        <dbReference type="ARBA" id="ARBA00022840"/>
    </source>
</evidence>
<comment type="catalytic activity">
    <reaction evidence="7">
        <text>L-aspartate + L-glutamine + ATP + H2O = L-asparagine + L-glutamate + AMP + diphosphate + H(+)</text>
        <dbReference type="Rhea" id="RHEA:12228"/>
        <dbReference type="ChEBI" id="CHEBI:15377"/>
        <dbReference type="ChEBI" id="CHEBI:15378"/>
        <dbReference type="ChEBI" id="CHEBI:29985"/>
        <dbReference type="ChEBI" id="CHEBI:29991"/>
        <dbReference type="ChEBI" id="CHEBI:30616"/>
        <dbReference type="ChEBI" id="CHEBI:33019"/>
        <dbReference type="ChEBI" id="CHEBI:58048"/>
        <dbReference type="ChEBI" id="CHEBI:58359"/>
        <dbReference type="ChEBI" id="CHEBI:456215"/>
        <dbReference type="EC" id="6.3.5.4"/>
    </reaction>
</comment>
<dbReference type="InterPro" id="IPR033738">
    <property type="entry name" value="AsnB_N"/>
</dbReference>
<dbReference type="Gene3D" id="3.60.20.10">
    <property type="entry name" value="Glutamine Phosphoribosylpyrophosphate, subunit 1, domain 1"/>
    <property type="match status" value="1"/>
</dbReference>
<evidence type="ECO:0000256" key="1">
    <source>
        <dbReference type="ARBA" id="ARBA00005187"/>
    </source>
</evidence>
<dbReference type="Pfam" id="PF13537">
    <property type="entry name" value="GATase_7"/>
    <property type="match status" value="1"/>
</dbReference>
<name>A0A081BRQ5_9BACT</name>
<evidence type="ECO:0000256" key="6">
    <source>
        <dbReference type="ARBA" id="ARBA00022962"/>
    </source>
</evidence>
<evidence type="ECO:0000256" key="9">
    <source>
        <dbReference type="PIRSR" id="PIRSR001589-2"/>
    </source>
</evidence>
<keyword evidence="8" id="KW-0061">Asparagine biosynthesis</keyword>
<keyword evidence="13" id="KW-1185">Reference proteome</keyword>
<dbReference type="STRING" id="1499966.U14_05363"/>
<dbReference type="PANTHER" id="PTHR43284:SF1">
    <property type="entry name" value="ASPARAGINE SYNTHETASE"/>
    <property type="match status" value="1"/>
</dbReference>
<dbReference type="InterPro" id="IPR014729">
    <property type="entry name" value="Rossmann-like_a/b/a_fold"/>
</dbReference>
<evidence type="ECO:0000313" key="12">
    <source>
        <dbReference type="EMBL" id="GAK54086.1"/>
    </source>
</evidence>
<gene>
    <name evidence="12" type="ORF">U14_05363</name>
</gene>
<dbReference type="InterPro" id="IPR029055">
    <property type="entry name" value="Ntn_hydrolases_N"/>
</dbReference>
<dbReference type="PANTHER" id="PTHR43284">
    <property type="entry name" value="ASPARAGINE SYNTHETASE (GLUTAMINE-HYDROLYZING)"/>
    <property type="match status" value="1"/>
</dbReference>
<dbReference type="PROSITE" id="PS51278">
    <property type="entry name" value="GATASE_TYPE_2"/>
    <property type="match status" value="1"/>
</dbReference>
<dbReference type="CDD" id="cd00712">
    <property type="entry name" value="AsnB"/>
    <property type="match status" value="1"/>
</dbReference>
<comment type="pathway">
    <text evidence="1">Amino-acid biosynthesis; L-asparagine biosynthesis; L-asparagine from L-aspartate (L-Gln route): step 1/1.</text>
</comment>
<keyword evidence="8" id="KW-0028">Amino-acid biosynthesis</keyword>
<sequence length="619" mass="71112">MCGICGIIHKDIPLIPPPLVEAMSATMVKRGPNGYGEYYDTNVGMGMRRLSIIDLKQGWQPLFSADRQIVAFQNGEIYNYQTLQQELQSNGYTFLTHSDTEVLAHGFAAWGIEGLLQRIDGMYALAIYDQRQRKIYLARDRFGEKPLFYVHTSDFFAYSSNTIALNILPWVESNIHRSSLAYYLALHYIPGEQTIFEQIKRVLPGEYLCIYCDSLQMQISKYYTIPLRKPTKPLHAQQVAERIEESVTSRLIADVPVGIFLSGGLDSSVIAAIAAKQHPQIDTFSMGFHAKAVDESVYAQQVATMIQSRHHHFYFDEQAFLELVPQVAIALDEPVGDQALLPLYWLCREAKKHVTVVLSGEGGDEIFGGYGYYEDFAEQPNVFETIKRKLWRTPKNFSVNLNTLINNSKPITPSGFPLLTDQQTRIRLLGSNEFNESFEMQFIDQLNCTYNPLQRATMADMRTWLPDDLLIKFDRMAMAHSLEGRAPYLQPEIVEIGLNLPSKEKIWNGNKKRYFKGLASSWLPDTIIHRRKQGFILPMRQWICQWFEQYGSAKTYFTRSSIADINMTELITIVNDDLNNGIVRERLLFALILLMEWHVAYKKRISEQKMSKNCIFLTY</sequence>
<feature type="binding site" evidence="9">
    <location>
        <position position="99"/>
    </location>
    <ligand>
        <name>L-glutamine</name>
        <dbReference type="ChEBI" id="CHEBI:58359"/>
    </ligand>
</feature>
<keyword evidence="4 9" id="KW-0547">Nucleotide-binding</keyword>
<evidence type="ECO:0000256" key="3">
    <source>
        <dbReference type="ARBA" id="ARBA00012737"/>
    </source>
</evidence>
<dbReference type="NCBIfam" id="TIGR01536">
    <property type="entry name" value="asn_synth_AEB"/>
    <property type="match status" value="1"/>
</dbReference>
<feature type="domain" description="Glutamine amidotransferase type-2" evidence="11">
    <location>
        <begin position="2"/>
        <end position="213"/>
    </location>
</feature>
<dbReference type="GO" id="GO:0004066">
    <property type="term" value="F:asparagine synthase (glutamine-hydrolyzing) activity"/>
    <property type="evidence" value="ECO:0007669"/>
    <property type="project" value="UniProtKB-EC"/>
</dbReference>
<keyword evidence="6 8" id="KW-0315">Glutamine amidotransferase</keyword>
<feature type="active site" description="For GATase activity" evidence="8">
    <location>
        <position position="2"/>
    </location>
</feature>
<dbReference type="InterPro" id="IPR001962">
    <property type="entry name" value="Asn_synthase"/>
</dbReference>
<evidence type="ECO:0000256" key="8">
    <source>
        <dbReference type="PIRSR" id="PIRSR001589-1"/>
    </source>
</evidence>
<dbReference type="InterPro" id="IPR051786">
    <property type="entry name" value="ASN_synthetase/amidase"/>
</dbReference>
<evidence type="ECO:0000259" key="11">
    <source>
        <dbReference type="PROSITE" id="PS51278"/>
    </source>
</evidence>
<dbReference type="InterPro" id="IPR017932">
    <property type="entry name" value="GATase_2_dom"/>
</dbReference>
<proteinExistence type="inferred from homology"/>
<evidence type="ECO:0000256" key="7">
    <source>
        <dbReference type="ARBA" id="ARBA00048741"/>
    </source>
</evidence>
<evidence type="ECO:0000256" key="4">
    <source>
        <dbReference type="ARBA" id="ARBA00022741"/>
    </source>
</evidence>
<evidence type="ECO:0000313" key="13">
    <source>
        <dbReference type="Proteomes" id="UP000030700"/>
    </source>
</evidence>
<dbReference type="GO" id="GO:0005524">
    <property type="term" value="F:ATP binding"/>
    <property type="evidence" value="ECO:0007669"/>
    <property type="project" value="UniProtKB-KW"/>
</dbReference>
<dbReference type="CDD" id="cd01991">
    <property type="entry name" value="Asn_synthase_B_C"/>
    <property type="match status" value="1"/>
</dbReference>
<evidence type="ECO:0000256" key="10">
    <source>
        <dbReference type="PIRSR" id="PIRSR001589-3"/>
    </source>
</evidence>
<dbReference type="GO" id="GO:0006529">
    <property type="term" value="P:asparagine biosynthetic process"/>
    <property type="evidence" value="ECO:0007669"/>
    <property type="project" value="UniProtKB-KW"/>
</dbReference>
<dbReference type="Pfam" id="PF00733">
    <property type="entry name" value="Asn_synthase"/>
    <property type="match status" value="1"/>
</dbReference>
<dbReference type="Proteomes" id="UP000030700">
    <property type="component" value="Unassembled WGS sequence"/>
</dbReference>
<feature type="binding site" evidence="9">
    <location>
        <begin position="359"/>
        <end position="360"/>
    </location>
    <ligand>
        <name>ATP</name>
        <dbReference type="ChEBI" id="CHEBI:30616"/>
    </ligand>
</feature>
<keyword evidence="5 9" id="KW-0067">ATP-binding</keyword>